<dbReference type="InterPro" id="IPR052339">
    <property type="entry name" value="Fe-S_Maturation_MIP18"/>
</dbReference>
<dbReference type="OrthoDB" id="9805360at2"/>
<dbReference type="InterPro" id="IPR002744">
    <property type="entry name" value="MIP18-like"/>
</dbReference>
<gene>
    <name evidence="2" type="ORF">EI42_00740</name>
</gene>
<dbReference type="RefSeq" id="WP_111318916.1">
    <property type="nucleotide sequence ID" value="NZ_BIFX01000001.1"/>
</dbReference>
<sequence>MAQINEAEVLDALRECYDPEIPVNIVDLGLVYGLNINQEEGHVDVTITLTAIGCPMAGEVMEEIDMRVRQVENVKSCKVDLTFDPPWSPERMTEDARWELGLV</sequence>
<dbReference type="PANTHER" id="PTHR42831:SF1">
    <property type="entry name" value="FE-S PROTEIN MATURATION AUXILIARY FACTOR YITW"/>
    <property type="match status" value="1"/>
</dbReference>
<keyword evidence="3" id="KW-1185">Reference proteome</keyword>
<protein>
    <submittedName>
        <fullName evidence="2">FeS assembly SUF system protein</fullName>
    </submittedName>
</protein>
<dbReference type="EMBL" id="QKUF01000001">
    <property type="protein sequence ID" value="PZW36564.1"/>
    <property type="molecule type" value="Genomic_DNA"/>
</dbReference>
<dbReference type="Pfam" id="PF01883">
    <property type="entry name" value="FeS_assembly_P"/>
    <property type="match status" value="1"/>
</dbReference>
<proteinExistence type="predicted"/>
<organism evidence="2 3">
    <name type="scientific">Thermosporothrix hazakensis</name>
    <dbReference type="NCBI Taxonomy" id="644383"/>
    <lineage>
        <taxon>Bacteria</taxon>
        <taxon>Bacillati</taxon>
        <taxon>Chloroflexota</taxon>
        <taxon>Ktedonobacteria</taxon>
        <taxon>Ktedonobacterales</taxon>
        <taxon>Thermosporotrichaceae</taxon>
        <taxon>Thermosporothrix</taxon>
    </lineage>
</organism>
<reference evidence="2 3" key="1">
    <citation type="submission" date="2018-06" db="EMBL/GenBank/DDBJ databases">
        <title>Genomic Encyclopedia of Archaeal and Bacterial Type Strains, Phase II (KMG-II): from individual species to whole genera.</title>
        <authorList>
            <person name="Goeker M."/>
        </authorList>
    </citation>
    <scope>NUCLEOTIDE SEQUENCE [LARGE SCALE GENOMIC DNA]</scope>
    <source>
        <strain evidence="2 3">ATCC BAA-1881</strain>
    </source>
</reference>
<evidence type="ECO:0000259" key="1">
    <source>
        <dbReference type="Pfam" id="PF01883"/>
    </source>
</evidence>
<dbReference type="InterPro" id="IPR034904">
    <property type="entry name" value="FSCA_dom_sf"/>
</dbReference>
<dbReference type="PANTHER" id="PTHR42831">
    <property type="entry name" value="FE-S PROTEIN MATURATION AUXILIARY FACTOR YITW"/>
    <property type="match status" value="1"/>
</dbReference>
<evidence type="ECO:0000313" key="2">
    <source>
        <dbReference type="EMBL" id="PZW36564.1"/>
    </source>
</evidence>
<dbReference type="Proteomes" id="UP000248806">
    <property type="component" value="Unassembled WGS sequence"/>
</dbReference>
<comment type="caution">
    <text evidence="2">The sequence shown here is derived from an EMBL/GenBank/DDBJ whole genome shotgun (WGS) entry which is preliminary data.</text>
</comment>
<feature type="domain" description="MIP18 family-like" evidence="1">
    <location>
        <begin position="6"/>
        <end position="80"/>
    </location>
</feature>
<accession>A0A326UEV1</accession>
<dbReference type="Gene3D" id="3.30.300.130">
    <property type="entry name" value="Fe-S cluster assembly (FSCA)"/>
    <property type="match status" value="1"/>
</dbReference>
<dbReference type="SUPFAM" id="SSF117916">
    <property type="entry name" value="Fe-S cluster assembly (FSCA) domain-like"/>
    <property type="match status" value="1"/>
</dbReference>
<name>A0A326UEV1_THEHA</name>
<dbReference type="AlphaFoldDB" id="A0A326UEV1"/>
<evidence type="ECO:0000313" key="3">
    <source>
        <dbReference type="Proteomes" id="UP000248806"/>
    </source>
</evidence>